<gene>
    <name evidence="1" type="ORF">M422DRAFT_179848</name>
</gene>
<evidence type="ECO:0000313" key="2">
    <source>
        <dbReference type="Proteomes" id="UP000054279"/>
    </source>
</evidence>
<keyword evidence="2" id="KW-1185">Reference proteome</keyword>
<feature type="non-terminal residue" evidence="1">
    <location>
        <position position="1"/>
    </location>
</feature>
<name>A0A0C9UML1_SPHS4</name>
<organism evidence="1 2">
    <name type="scientific">Sphaerobolus stellatus (strain SS14)</name>
    <dbReference type="NCBI Taxonomy" id="990650"/>
    <lineage>
        <taxon>Eukaryota</taxon>
        <taxon>Fungi</taxon>
        <taxon>Dikarya</taxon>
        <taxon>Basidiomycota</taxon>
        <taxon>Agaricomycotina</taxon>
        <taxon>Agaricomycetes</taxon>
        <taxon>Phallomycetidae</taxon>
        <taxon>Geastrales</taxon>
        <taxon>Sphaerobolaceae</taxon>
        <taxon>Sphaerobolus</taxon>
    </lineage>
</organism>
<dbReference type="AlphaFoldDB" id="A0A0C9UML1"/>
<reference evidence="1 2" key="1">
    <citation type="submission" date="2014-06" db="EMBL/GenBank/DDBJ databases">
        <title>Evolutionary Origins and Diversification of the Mycorrhizal Mutualists.</title>
        <authorList>
            <consortium name="DOE Joint Genome Institute"/>
            <consortium name="Mycorrhizal Genomics Consortium"/>
            <person name="Kohler A."/>
            <person name="Kuo A."/>
            <person name="Nagy L.G."/>
            <person name="Floudas D."/>
            <person name="Copeland A."/>
            <person name="Barry K.W."/>
            <person name="Cichocki N."/>
            <person name="Veneault-Fourrey C."/>
            <person name="LaButti K."/>
            <person name="Lindquist E.A."/>
            <person name="Lipzen A."/>
            <person name="Lundell T."/>
            <person name="Morin E."/>
            <person name="Murat C."/>
            <person name="Riley R."/>
            <person name="Ohm R."/>
            <person name="Sun H."/>
            <person name="Tunlid A."/>
            <person name="Henrissat B."/>
            <person name="Grigoriev I.V."/>
            <person name="Hibbett D.S."/>
            <person name="Martin F."/>
        </authorList>
    </citation>
    <scope>NUCLEOTIDE SEQUENCE [LARGE SCALE GENOMIC DNA]</scope>
    <source>
        <strain evidence="1 2">SS14</strain>
    </source>
</reference>
<dbReference type="HOGENOM" id="CLU_2055377_0_0_1"/>
<evidence type="ECO:0000313" key="1">
    <source>
        <dbReference type="EMBL" id="KIJ36089.1"/>
    </source>
</evidence>
<dbReference type="Proteomes" id="UP000054279">
    <property type="component" value="Unassembled WGS sequence"/>
</dbReference>
<dbReference type="OrthoDB" id="3270395at2759"/>
<protein>
    <submittedName>
        <fullName evidence="1">Uncharacterized protein</fullName>
    </submittedName>
</protein>
<proteinExistence type="predicted"/>
<sequence>LMINPWYQSHTAERFVTDPTIPKNGGSIPIGYGASGVSPYKFSLEDNVQIEIGFLKLYLTSTNVDLACIRQDSLFSGDRRKGQQVKAYLPQISGFIFFKLIQRRRQHRRYSTVASPGLRP</sequence>
<accession>A0A0C9UML1</accession>
<dbReference type="EMBL" id="KN837182">
    <property type="protein sequence ID" value="KIJ36089.1"/>
    <property type="molecule type" value="Genomic_DNA"/>
</dbReference>